<accession>A0AAD4WFT7</accession>
<gene>
    <name evidence="1" type="ORF">L3X38_010631</name>
</gene>
<dbReference type="EMBL" id="JAJFAZ020000002">
    <property type="protein sequence ID" value="KAI5342755.1"/>
    <property type="molecule type" value="Genomic_DNA"/>
</dbReference>
<dbReference type="Proteomes" id="UP001054821">
    <property type="component" value="Chromosome 2"/>
</dbReference>
<name>A0AAD4WFT7_PRUDU</name>
<reference evidence="1 2" key="1">
    <citation type="journal article" date="2022" name="G3 (Bethesda)">
        <title>Whole-genome sequence and methylome profiling of the almond [Prunus dulcis (Mill.) D.A. Webb] cultivar 'Nonpareil'.</title>
        <authorList>
            <person name="D'Amico-Willman K.M."/>
            <person name="Ouma W.Z."/>
            <person name="Meulia T."/>
            <person name="Sideli G.M."/>
            <person name="Gradziel T.M."/>
            <person name="Fresnedo-Ramirez J."/>
        </authorList>
    </citation>
    <scope>NUCLEOTIDE SEQUENCE [LARGE SCALE GENOMIC DNA]</scope>
    <source>
        <strain evidence="1">Clone GOH B32 T37-40</strain>
    </source>
</reference>
<evidence type="ECO:0000313" key="1">
    <source>
        <dbReference type="EMBL" id="KAI5342755.1"/>
    </source>
</evidence>
<proteinExistence type="predicted"/>
<keyword evidence="2" id="KW-1185">Reference proteome</keyword>
<sequence>MDSLLIGSCHELIFGLSQTEPFGGRLLGFARTWWQYLVDVSQGTAAQCHSSHSIYYGLSVYNSCQERNLNASLHCKGYIFVGVTISNSCQKSVCCHLFLICGSTIVLPCRKGTGQTCSYVALLKSSSFGTENQPSNVC</sequence>
<evidence type="ECO:0000313" key="2">
    <source>
        <dbReference type="Proteomes" id="UP001054821"/>
    </source>
</evidence>
<dbReference type="AlphaFoldDB" id="A0AAD4WFT7"/>
<organism evidence="1 2">
    <name type="scientific">Prunus dulcis</name>
    <name type="common">Almond</name>
    <name type="synonym">Amygdalus dulcis</name>
    <dbReference type="NCBI Taxonomy" id="3755"/>
    <lineage>
        <taxon>Eukaryota</taxon>
        <taxon>Viridiplantae</taxon>
        <taxon>Streptophyta</taxon>
        <taxon>Embryophyta</taxon>
        <taxon>Tracheophyta</taxon>
        <taxon>Spermatophyta</taxon>
        <taxon>Magnoliopsida</taxon>
        <taxon>eudicotyledons</taxon>
        <taxon>Gunneridae</taxon>
        <taxon>Pentapetalae</taxon>
        <taxon>rosids</taxon>
        <taxon>fabids</taxon>
        <taxon>Rosales</taxon>
        <taxon>Rosaceae</taxon>
        <taxon>Amygdaloideae</taxon>
        <taxon>Amygdaleae</taxon>
        <taxon>Prunus</taxon>
    </lineage>
</organism>
<comment type="caution">
    <text evidence="1">The sequence shown here is derived from an EMBL/GenBank/DDBJ whole genome shotgun (WGS) entry which is preliminary data.</text>
</comment>
<protein>
    <submittedName>
        <fullName evidence="1">Uncharacterized protein</fullName>
    </submittedName>
</protein>